<dbReference type="AlphaFoldDB" id="A0A370HR11"/>
<feature type="transmembrane region" description="Helical" evidence="1">
    <location>
        <begin position="12"/>
        <end position="29"/>
    </location>
</feature>
<keyword evidence="4" id="KW-1185">Reference proteome</keyword>
<evidence type="ECO:0000313" key="3">
    <source>
        <dbReference type="EMBL" id="RDI60986.1"/>
    </source>
</evidence>
<accession>A0A370HR11</accession>
<gene>
    <name evidence="3" type="ORF">DES45_102376</name>
</gene>
<feature type="transmembrane region" description="Helical" evidence="1">
    <location>
        <begin position="122"/>
        <end position="140"/>
    </location>
</feature>
<dbReference type="Pfam" id="PF07331">
    <property type="entry name" value="TctB"/>
    <property type="match status" value="1"/>
</dbReference>
<sequence length="157" mass="16619">MSTSSHRRIDAAGLVIALILLVLAGLVWWDMSKLQILSPYDLGPKVMPIIVSAGLAILAIGNAISAFRGELPARDSLDWRPIILILGGLAALILLIAFGGGFIIGTALLFATTSAAFGRRAFLVDLLIGFVVALIVYVLFSKLLALSLPTGPLERLI</sequence>
<feature type="transmembrane region" description="Helical" evidence="1">
    <location>
        <begin position="49"/>
        <end position="69"/>
    </location>
</feature>
<evidence type="ECO:0000259" key="2">
    <source>
        <dbReference type="Pfam" id="PF07331"/>
    </source>
</evidence>
<comment type="caution">
    <text evidence="3">The sequence shown here is derived from an EMBL/GenBank/DDBJ whole genome shotgun (WGS) entry which is preliminary data.</text>
</comment>
<dbReference type="OrthoDB" id="7347328at2"/>
<feature type="transmembrane region" description="Helical" evidence="1">
    <location>
        <begin position="81"/>
        <end position="110"/>
    </location>
</feature>
<dbReference type="EMBL" id="QQBB01000002">
    <property type="protein sequence ID" value="RDI60986.1"/>
    <property type="molecule type" value="Genomic_DNA"/>
</dbReference>
<reference evidence="3 4" key="1">
    <citation type="submission" date="2018-07" db="EMBL/GenBank/DDBJ databases">
        <title>Genomic Encyclopedia of Type Strains, Phase IV (KMG-IV): sequencing the most valuable type-strain genomes for metagenomic binning, comparative biology and taxonomic classification.</title>
        <authorList>
            <person name="Goeker M."/>
        </authorList>
    </citation>
    <scope>NUCLEOTIDE SEQUENCE [LARGE SCALE GENOMIC DNA]</scope>
    <source>
        <strain evidence="3 4">DSM 14364</strain>
    </source>
</reference>
<evidence type="ECO:0000313" key="4">
    <source>
        <dbReference type="Proteomes" id="UP000254925"/>
    </source>
</evidence>
<dbReference type="InterPro" id="IPR009936">
    <property type="entry name" value="DUF1468"/>
</dbReference>
<name>A0A370HR11_9HYPH</name>
<dbReference type="RefSeq" id="WP_114769177.1">
    <property type="nucleotide sequence ID" value="NZ_QQBB01000002.1"/>
</dbReference>
<proteinExistence type="predicted"/>
<protein>
    <submittedName>
        <fullName evidence="3">Putative tricarboxylic transport membrane protein</fullName>
    </submittedName>
</protein>
<keyword evidence="1" id="KW-0472">Membrane</keyword>
<dbReference type="Proteomes" id="UP000254925">
    <property type="component" value="Unassembled WGS sequence"/>
</dbReference>
<keyword evidence="1" id="KW-1133">Transmembrane helix</keyword>
<evidence type="ECO:0000256" key="1">
    <source>
        <dbReference type="SAM" id="Phobius"/>
    </source>
</evidence>
<feature type="domain" description="DUF1468" evidence="2">
    <location>
        <begin position="15"/>
        <end position="149"/>
    </location>
</feature>
<organism evidence="3 4">
    <name type="scientific">Microvirga subterranea</name>
    <dbReference type="NCBI Taxonomy" id="186651"/>
    <lineage>
        <taxon>Bacteria</taxon>
        <taxon>Pseudomonadati</taxon>
        <taxon>Pseudomonadota</taxon>
        <taxon>Alphaproteobacteria</taxon>
        <taxon>Hyphomicrobiales</taxon>
        <taxon>Methylobacteriaceae</taxon>
        <taxon>Microvirga</taxon>
    </lineage>
</organism>
<keyword evidence="1" id="KW-0812">Transmembrane</keyword>